<keyword evidence="1" id="KW-1133">Transmembrane helix</keyword>
<feature type="domain" description="YdbS-like PH" evidence="2">
    <location>
        <begin position="68"/>
        <end position="148"/>
    </location>
</feature>
<feature type="domain" description="YdbS-like PH" evidence="2">
    <location>
        <begin position="408"/>
        <end position="469"/>
    </location>
</feature>
<feature type="transmembrane region" description="Helical" evidence="1">
    <location>
        <begin position="360"/>
        <end position="382"/>
    </location>
</feature>
<name>A0A1G5BQH9_9FLAO</name>
<dbReference type="EMBL" id="FMVF01000002">
    <property type="protein sequence ID" value="SCX92442.1"/>
    <property type="molecule type" value="Genomic_DNA"/>
</dbReference>
<evidence type="ECO:0000313" key="3">
    <source>
        <dbReference type="EMBL" id="SCX92442.1"/>
    </source>
</evidence>
<feature type="transmembrane region" description="Helical" evidence="1">
    <location>
        <begin position="388"/>
        <end position="408"/>
    </location>
</feature>
<keyword evidence="1" id="KW-0472">Membrane</keyword>
<dbReference type="RefSeq" id="WP_091140669.1">
    <property type="nucleotide sequence ID" value="NZ_FMVF01000002.1"/>
</dbReference>
<feature type="transmembrane region" description="Helical" evidence="1">
    <location>
        <begin position="12"/>
        <end position="39"/>
    </location>
</feature>
<reference evidence="3 4" key="1">
    <citation type="submission" date="2016-10" db="EMBL/GenBank/DDBJ databases">
        <authorList>
            <person name="de Groot N.N."/>
        </authorList>
    </citation>
    <scope>NUCLEOTIDE SEQUENCE [LARGE SCALE GENOMIC DNA]</scope>
    <source>
        <strain evidence="3 4">CGMCC 1.7031</strain>
    </source>
</reference>
<dbReference type="AlphaFoldDB" id="A0A1G5BQH9"/>
<gene>
    <name evidence="3" type="ORF">SAMN02927903_00448</name>
</gene>
<keyword evidence="1" id="KW-0812">Transmembrane</keyword>
<organism evidence="3 4">
    <name type="scientific">Flavobacterium caeni</name>
    <dbReference type="NCBI Taxonomy" id="490189"/>
    <lineage>
        <taxon>Bacteria</taxon>
        <taxon>Pseudomonadati</taxon>
        <taxon>Bacteroidota</taxon>
        <taxon>Flavobacteriia</taxon>
        <taxon>Flavobacteriales</taxon>
        <taxon>Flavobacteriaceae</taxon>
        <taxon>Flavobacterium</taxon>
    </lineage>
</organism>
<evidence type="ECO:0000256" key="1">
    <source>
        <dbReference type="SAM" id="Phobius"/>
    </source>
</evidence>
<sequence>MEHFSAPQRQSAIGVVVMFFDTVQQYARALWPILVLWIFRFNQMDKMMLAIGTVAVFIAIGVVAYLKYRNFTFFLDEAQGEFVITEGVLNKTKTTIALYKIQQVNIKQSLLQRLIGVYALDVDTAGSNEKEVSVKAISHEVALALKARLLDNESRKPIGPSEETVETHQAKPFIQISMLSLLKIGLTTNYIRTLGVLLAFFATLYDNVLRFSNQGYLDEDQFTGYIDRALLLQSIGFFLLVLVAVILVINVVRAVVRYFGYTVARQSGSLLLSFGLFSTKSTIIKPEKVQIVSVTRNYFQKKMDILELKIKQATSGEREESKQAVEIPGCNTAERDAVLKLLFGKIPEQGAVLLPNFRKLVFAIVTTIVLPLGIFLGVVALAEENLLKFTWIAPVYAVFAMTLLYFGYRNYRLFIADDFIIKQSGAWDVKREIIEPQKIQAIAVSQLFWHKNADIGYLTLHTAGGAIRFQLGDFTTIKQYVNLWLYEIETSDSNWM</sequence>
<dbReference type="Pfam" id="PF03703">
    <property type="entry name" value="bPH_2"/>
    <property type="match status" value="2"/>
</dbReference>
<dbReference type="PANTHER" id="PTHR34473">
    <property type="entry name" value="UPF0699 TRANSMEMBRANE PROTEIN YDBS"/>
    <property type="match status" value="1"/>
</dbReference>
<evidence type="ECO:0000313" key="4">
    <source>
        <dbReference type="Proteomes" id="UP000199354"/>
    </source>
</evidence>
<dbReference type="Proteomes" id="UP000199354">
    <property type="component" value="Unassembled WGS sequence"/>
</dbReference>
<dbReference type="InterPro" id="IPR014529">
    <property type="entry name" value="UCP026631"/>
</dbReference>
<proteinExistence type="predicted"/>
<dbReference type="PANTHER" id="PTHR34473:SF2">
    <property type="entry name" value="UPF0699 TRANSMEMBRANE PROTEIN YDBT"/>
    <property type="match status" value="1"/>
</dbReference>
<keyword evidence="4" id="KW-1185">Reference proteome</keyword>
<feature type="transmembrane region" description="Helical" evidence="1">
    <location>
        <begin position="230"/>
        <end position="252"/>
    </location>
</feature>
<evidence type="ECO:0000259" key="2">
    <source>
        <dbReference type="Pfam" id="PF03703"/>
    </source>
</evidence>
<dbReference type="STRING" id="490189.SAMN02927903_00448"/>
<protein>
    <submittedName>
        <fullName evidence="3">Putative membrane protein</fullName>
    </submittedName>
</protein>
<feature type="transmembrane region" description="Helical" evidence="1">
    <location>
        <begin position="190"/>
        <end position="209"/>
    </location>
</feature>
<feature type="transmembrane region" description="Helical" evidence="1">
    <location>
        <begin position="48"/>
        <end position="66"/>
    </location>
</feature>
<dbReference type="OrthoDB" id="1049931at2"/>
<accession>A0A1G5BQH9</accession>
<dbReference type="InterPro" id="IPR005182">
    <property type="entry name" value="YdbS-like_PH"/>
</dbReference>
<dbReference type="PIRSF" id="PIRSF026631">
    <property type="entry name" value="UCP026631"/>
    <property type="match status" value="1"/>
</dbReference>